<dbReference type="InterPro" id="IPR036291">
    <property type="entry name" value="NAD(P)-bd_dom_sf"/>
</dbReference>
<dbReference type="Gene3D" id="3.40.50.720">
    <property type="entry name" value="NAD(P)-binding Rossmann-like Domain"/>
    <property type="match status" value="1"/>
</dbReference>
<evidence type="ECO:0000259" key="11">
    <source>
        <dbReference type="Pfam" id="PF00999"/>
    </source>
</evidence>
<evidence type="ECO:0000256" key="6">
    <source>
        <dbReference type="ARBA" id="ARBA00022989"/>
    </source>
</evidence>
<evidence type="ECO:0000256" key="7">
    <source>
        <dbReference type="ARBA" id="ARBA00023065"/>
    </source>
</evidence>
<evidence type="ECO:0000259" key="12">
    <source>
        <dbReference type="Pfam" id="PF02254"/>
    </source>
</evidence>
<organism evidence="13 14">
    <name type="scientific">Methylophaga thiooxydans DMS010</name>
    <dbReference type="NCBI Taxonomy" id="637616"/>
    <lineage>
        <taxon>Bacteria</taxon>
        <taxon>Pseudomonadati</taxon>
        <taxon>Pseudomonadota</taxon>
        <taxon>Gammaproteobacteria</taxon>
        <taxon>Thiotrichales</taxon>
        <taxon>Piscirickettsiaceae</taxon>
        <taxon>Methylophaga</taxon>
    </lineage>
</organism>
<proteinExistence type="predicted"/>
<dbReference type="Gene3D" id="1.20.1530.20">
    <property type="match status" value="1"/>
</dbReference>
<sequence length="597" mass="65576">MPAIVFLLIAGIVLGPLTGWLNPEALFGDLLFPMVSLAVAVILFEGSLTLKFEDIRGLQKVVRNILTFGVMITWFSIAVATHFLLEFSWGLSILFGAIMVVTGPTVIVPMLRTVRPNAKISNVLRWEGIVIDPLGAILAVLVFEVLLSIQLQGHVSVGHTIYMFGKTLVVGLSIGAVSGYLFGIILRKHWLPEYLHNVTTLALVFATFAISNEISEESGLLTVTVLGIWLANMKNVSVENILDFKEDLSILLISGLFILLAARLNFDSFQQLGMGAVMLFLFIQLIARPVKVFLSTIGSDLSWQEKVMISWIGPRGIVAAAVTALFSLRLQDIGVENADLLVPLAFAIIIGTVLVQGSTAKFIANRLGVAEPDDSGFLIIGANSVARVLAQALKENGFRTRLTDGSWTNVKQARMKGLDTYYGNAVSEHADRHLDLIGLGQVLALTPQSELNALAGLRYKAEFGSNHVYFLSTDKEKDKERSETKSRKAVSHDSHVLFSNEITYAKLASLISRGASIKQTKLTENFNFEDYLQQHGRRVTPLFAFNPRRRLRFFTAAENLQPESGWTVVALVQDDEPAQAEAPLNENGNLDETRLPT</sequence>
<dbReference type="InterPro" id="IPR003148">
    <property type="entry name" value="RCK_N"/>
</dbReference>
<feature type="transmembrane region" description="Helical" evidence="10">
    <location>
        <begin position="30"/>
        <end position="50"/>
    </location>
</feature>
<gene>
    <name evidence="13" type="ORF">MDMS009_2731</name>
</gene>
<keyword evidence="4" id="KW-1003">Cell membrane</keyword>
<dbReference type="Proteomes" id="UP000004679">
    <property type="component" value="Unassembled WGS sequence"/>
</dbReference>
<dbReference type="GO" id="GO:0006813">
    <property type="term" value="P:potassium ion transport"/>
    <property type="evidence" value="ECO:0007669"/>
    <property type="project" value="InterPro"/>
</dbReference>
<dbReference type="PANTHER" id="PTHR32507:SF0">
    <property type="entry name" value="NA(+)_H(+) ANTIPORTER 2-RELATED"/>
    <property type="match status" value="1"/>
</dbReference>
<dbReference type="AlphaFoldDB" id="C0N963"/>
<keyword evidence="2" id="KW-0813">Transport</keyword>
<evidence type="ECO:0000256" key="1">
    <source>
        <dbReference type="ARBA" id="ARBA00004651"/>
    </source>
</evidence>
<dbReference type="SUPFAM" id="SSF51735">
    <property type="entry name" value="NAD(P)-binding Rossmann-fold domains"/>
    <property type="match status" value="1"/>
</dbReference>
<reference evidence="13 14" key="1">
    <citation type="journal article" date="2011" name="J. Bacteriol.">
        <title>Draft genome sequence of the chemolithoheterotrophic, halophilic methylotroph Methylophaga thiooxydans DMS010.</title>
        <authorList>
            <person name="Boden R."/>
            <person name="Ferriera S."/>
            <person name="Johnson J."/>
            <person name="Kelly D.P."/>
            <person name="Murrell J.C."/>
            <person name="Schafer H."/>
        </authorList>
    </citation>
    <scope>NUCLEOTIDE SEQUENCE [LARGE SCALE GENOMIC DNA]</scope>
    <source>
        <strain evidence="13 14">DMS010</strain>
    </source>
</reference>
<feature type="region of interest" description="Disordered" evidence="9">
    <location>
        <begin position="578"/>
        <end position="597"/>
    </location>
</feature>
<feature type="domain" description="Cation/H+ exchanger transmembrane" evidence="11">
    <location>
        <begin position="1"/>
        <end position="365"/>
    </location>
</feature>
<dbReference type="InterPro" id="IPR006153">
    <property type="entry name" value="Cation/H_exchanger_TM"/>
</dbReference>
<feature type="transmembrane region" description="Helical" evidence="10">
    <location>
        <begin position="123"/>
        <end position="149"/>
    </location>
</feature>
<feature type="domain" description="RCK N-terminal" evidence="12">
    <location>
        <begin position="377"/>
        <end position="476"/>
    </location>
</feature>
<feature type="transmembrane region" description="Helical" evidence="10">
    <location>
        <begin position="308"/>
        <end position="328"/>
    </location>
</feature>
<comment type="subcellular location">
    <subcellularLocation>
        <location evidence="1">Cell membrane</location>
        <topology evidence="1">Multi-pass membrane protein</topology>
    </subcellularLocation>
</comment>
<keyword evidence="7" id="KW-0406">Ion transport</keyword>
<evidence type="ECO:0000256" key="5">
    <source>
        <dbReference type="ARBA" id="ARBA00022692"/>
    </source>
</evidence>
<dbReference type="EMBL" id="GG657906">
    <property type="protein sequence ID" value="EEF78558.1"/>
    <property type="molecule type" value="Genomic_DNA"/>
</dbReference>
<dbReference type="GO" id="GO:1902600">
    <property type="term" value="P:proton transmembrane transport"/>
    <property type="evidence" value="ECO:0007669"/>
    <property type="project" value="InterPro"/>
</dbReference>
<feature type="transmembrane region" description="Helical" evidence="10">
    <location>
        <begin position="91"/>
        <end position="111"/>
    </location>
</feature>
<dbReference type="GO" id="GO:0005886">
    <property type="term" value="C:plasma membrane"/>
    <property type="evidence" value="ECO:0007669"/>
    <property type="project" value="UniProtKB-SubCell"/>
</dbReference>
<evidence type="ECO:0000313" key="13">
    <source>
        <dbReference type="EMBL" id="EEF78558.1"/>
    </source>
</evidence>
<keyword evidence="5 10" id="KW-0812">Transmembrane</keyword>
<dbReference type="InterPro" id="IPR038770">
    <property type="entry name" value="Na+/solute_symporter_sf"/>
</dbReference>
<evidence type="ECO:0000256" key="2">
    <source>
        <dbReference type="ARBA" id="ARBA00022448"/>
    </source>
</evidence>
<evidence type="ECO:0000313" key="14">
    <source>
        <dbReference type="Proteomes" id="UP000004679"/>
    </source>
</evidence>
<evidence type="ECO:0000256" key="10">
    <source>
        <dbReference type="SAM" id="Phobius"/>
    </source>
</evidence>
<evidence type="ECO:0000256" key="4">
    <source>
        <dbReference type="ARBA" id="ARBA00022475"/>
    </source>
</evidence>
<accession>C0N963</accession>
<feature type="transmembrane region" description="Helical" evidence="10">
    <location>
        <begin position="272"/>
        <end position="287"/>
    </location>
</feature>
<dbReference type="Pfam" id="PF02254">
    <property type="entry name" value="TrkA_N"/>
    <property type="match status" value="1"/>
</dbReference>
<name>C0N963_9GAMM</name>
<feature type="transmembrane region" description="Helical" evidence="10">
    <location>
        <begin position="161"/>
        <end position="182"/>
    </location>
</feature>
<evidence type="ECO:0000256" key="8">
    <source>
        <dbReference type="ARBA" id="ARBA00023136"/>
    </source>
</evidence>
<keyword evidence="6 10" id="KW-1133">Transmembrane helix</keyword>
<dbReference type="GO" id="GO:0015297">
    <property type="term" value="F:antiporter activity"/>
    <property type="evidence" value="ECO:0007669"/>
    <property type="project" value="UniProtKB-KW"/>
</dbReference>
<feature type="transmembrane region" description="Helical" evidence="10">
    <location>
        <begin position="194"/>
        <end position="212"/>
    </location>
</feature>
<keyword evidence="8 10" id="KW-0472">Membrane</keyword>
<evidence type="ECO:0000256" key="9">
    <source>
        <dbReference type="SAM" id="MobiDB-lite"/>
    </source>
</evidence>
<dbReference type="PANTHER" id="PTHR32507">
    <property type="entry name" value="NA(+)/H(+) ANTIPORTER 1"/>
    <property type="match status" value="1"/>
</dbReference>
<feature type="transmembrane region" description="Helical" evidence="10">
    <location>
        <begin position="62"/>
        <end position="85"/>
    </location>
</feature>
<feature type="transmembrane region" description="Helical" evidence="10">
    <location>
        <begin position="340"/>
        <end position="357"/>
    </location>
</feature>
<keyword evidence="3" id="KW-0050">Antiport</keyword>
<keyword evidence="14" id="KW-1185">Reference proteome</keyword>
<dbReference type="HOGENOM" id="CLU_005912_10_1_6"/>
<dbReference type="Pfam" id="PF00999">
    <property type="entry name" value="Na_H_Exchanger"/>
    <property type="match status" value="1"/>
</dbReference>
<feature type="transmembrane region" description="Helical" evidence="10">
    <location>
        <begin position="248"/>
        <end position="266"/>
    </location>
</feature>
<evidence type="ECO:0000256" key="3">
    <source>
        <dbReference type="ARBA" id="ARBA00022449"/>
    </source>
</evidence>
<protein>
    <submittedName>
        <fullName evidence="13">Transporter, CPA2 family</fullName>
    </submittedName>
</protein>